<dbReference type="Gene3D" id="3.40.50.1820">
    <property type="entry name" value="alpha/beta hydrolase"/>
    <property type="match status" value="1"/>
</dbReference>
<feature type="domain" description="Fungal lipase-type" evidence="2">
    <location>
        <begin position="116"/>
        <end position="254"/>
    </location>
</feature>
<dbReference type="Pfam" id="PF01764">
    <property type="entry name" value="Lipase_3"/>
    <property type="match status" value="1"/>
</dbReference>
<dbReference type="CDD" id="cd00519">
    <property type="entry name" value="Lipase_3"/>
    <property type="match status" value="1"/>
</dbReference>
<dbReference type="InterPro" id="IPR002921">
    <property type="entry name" value="Fungal_lipase-type"/>
</dbReference>
<name>A0A8T2RRK2_CERRI</name>
<dbReference type="PANTHER" id="PTHR45856">
    <property type="entry name" value="ALPHA/BETA-HYDROLASES SUPERFAMILY PROTEIN"/>
    <property type="match status" value="1"/>
</dbReference>
<organism evidence="3 4">
    <name type="scientific">Ceratopteris richardii</name>
    <name type="common">Triangle waterfern</name>
    <dbReference type="NCBI Taxonomy" id="49495"/>
    <lineage>
        <taxon>Eukaryota</taxon>
        <taxon>Viridiplantae</taxon>
        <taxon>Streptophyta</taxon>
        <taxon>Embryophyta</taxon>
        <taxon>Tracheophyta</taxon>
        <taxon>Polypodiopsida</taxon>
        <taxon>Polypodiidae</taxon>
        <taxon>Polypodiales</taxon>
        <taxon>Pteridineae</taxon>
        <taxon>Pteridaceae</taxon>
        <taxon>Parkerioideae</taxon>
        <taxon>Ceratopteris</taxon>
    </lineage>
</organism>
<evidence type="ECO:0000256" key="1">
    <source>
        <dbReference type="SAM" id="SignalP"/>
    </source>
</evidence>
<dbReference type="OMA" id="NTEVWYY"/>
<keyword evidence="1" id="KW-0732">Signal</keyword>
<feature type="chain" id="PRO_5035895450" description="Fungal lipase-type domain-containing protein" evidence="1">
    <location>
        <begin position="40"/>
        <end position="366"/>
    </location>
</feature>
<proteinExistence type="predicted"/>
<evidence type="ECO:0000259" key="2">
    <source>
        <dbReference type="Pfam" id="PF01764"/>
    </source>
</evidence>
<dbReference type="SUPFAM" id="SSF53474">
    <property type="entry name" value="alpha/beta-Hydrolases"/>
    <property type="match status" value="1"/>
</dbReference>
<dbReference type="GO" id="GO:0006629">
    <property type="term" value="P:lipid metabolic process"/>
    <property type="evidence" value="ECO:0007669"/>
    <property type="project" value="InterPro"/>
</dbReference>
<dbReference type="EMBL" id="CM035430">
    <property type="protein sequence ID" value="KAH7298404.1"/>
    <property type="molecule type" value="Genomic_DNA"/>
</dbReference>
<dbReference type="AlphaFoldDB" id="A0A8T2RRK2"/>
<feature type="signal peptide" evidence="1">
    <location>
        <begin position="1"/>
        <end position="39"/>
    </location>
</feature>
<reference evidence="3" key="1">
    <citation type="submission" date="2021-08" db="EMBL/GenBank/DDBJ databases">
        <title>WGS assembly of Ceratopteris richardii.</title>
        <authorList>
            <person name="Marchant D.B."/>
            <person name="Chen G."/>
            <person name="Jenkins J."/>
            <person name="Shu S."/>
            <person name="Leebens-Mack J."/>
            <person name="Grimwood J."/>
            <person name="Schmutz J."/>
            <person name="Soltis P."/>
            <person name="Soltis D."/>
            <person name="Chen Z.-H."/>
        </authorList>
    </citation>
    <scope>NUCLEOTIDE SEQUENCE</scope>
    <source>
        <strain evidence="3">Whitten #5841</strain>
        <tissue evidence="3">Leaf</tissue>
    </source>
</reference>
<protein>
    <recommendedName>
        <fullName evidence="2">Fungal lipase-type domain-containing protein</fullName>
    </recommendedName>
</protein>
<dbReference type="InterPro" id="IPR029058">
    <property type="entry name" value="AB_hydrolase_fold"/>
</dbReference>
<dbReference type="PANTHER" id="PTHR45856:SF11">
    <property type="entry name" value="FUNGAL LIPASE-LIKE DOMAIN-CONTAINING PROTEIN"/>
    <property type="match status" value="1"/>
</dbReference>
<accession>A0A8T2RRK2</accession>
<evidence type="ECO:0000313" key="4">
    <source>
        <dbReference type="Proteomes" id="UP000825935"/>
    </source>
</evidence>
<gene>
    <name evidence="3" type="ORF">KP509_25G041800</name>
</gene>
<dbReference type="OrthoDB" id="426718at2759"/>
<keyword evidence="4" id="KW-1185">Reference proteome</keyword>
<comment type="caution">
    <text evidence="3">The sequence shown here is derived from an EMBL/GenBank/DDBJ whole genome shotgun (WGS) entry which is preliminary data.</text>
</comment>
<sequence length="366" mass="41022">MCECRISQAYMAKLLLALAGVPKFLAILLFLCSSGHVSAERSGKLDDGFNYNHTLAQIMVEYASVVYLNDLDSLVAWNCTRCNNLTKGFQLVELIVDLQHCLQAFVGVAEDLHGIVIAFRGTQKNSIQNWMEDLYYRRLDLRYPGVKGAMVHRGFYTAYHNTTLRPRIVTTVLGILESINGLSVYVTGHSMGGALAAFCSLDLVANHGIQNIRTVTFGQPRIGNIVFAEFFNSLVPQTYRMTHEHDMVPHLPPYYSLFPHRSFHHFGREVWIHKVENESQSYDVETVCDGSGEDPTCSRSVAGNSIPDHLCYMGLSLQADTWSPCSFILTNNENMTIETEDGFIIKMPLLLEAQAEVQDPNGPQLF</sequence>
<dbReference type="Proteomes" id="UP000825935">
    <property type="component" value="Chromosome 25"/>
</dbReference>
<dbReference type="InterPro" id="IPR051218">
    <property type="entry name" value="Sec_MonoDiacylglyc_Lipase"/>
</dbReference>
<evidence type="ECO:0000313" key="3">
    <source>
        <dbReference type="EMBL" id="KAH7298404.1"/>
    </source>
</evidence>